<dbReference type="Gene3D" id="1.20.1560.10">
    <property type="entry name" value="ABC transporter type 1, transmembrane domain"/>
    <property type="match status" value="1"/>
</dbReference>
<comment type="subcellular location">
    <subcellularLocation>
        <location evidence="1">Cell membrane</location>
        <topology evidence="1">Multi-pass membrane protein</topology>
    </subcellularLocation>
</comment>
<evidence type="ECO:0000256" key="2">
    <source>
        <dbReference type="ARBA" id="ARBA00022692"/>
    </source>
</evidence>
<dbReference type="InterPro" id="IPR036640">
    <property type="entry name" value="ABC1_TM_sf"/>
</dbReference>
<dbReference type="Gene3D" id="3.40.50.300">
    <property type="entry name" value="P-loop containing nucleotide triphosphate hydrolases"/>
    <property type="match status" value="1"/>
</dbReference>
<evidence type="ECO:0000313" key="13">
    <source>
        <dbReference type="Proteomes" id="UP000471381"/>
    </source>
</evidence>
<evidence type="ECO:0000256" key="3">
    <source>
        <dbReference type="ARBA" id="ARBA00022741"/>
    </source>
</evidence>
<dbReference type="InterPro" id="IPR027417">
    <property type="entry name" value="P-loop_NTPase"/>
</dbReference>
<dbReference type="GO" id="GO:0005886">
    <property type="term" value="C:plasma membrane"/>
    <property type="evidence" value="ECO:0007669"/>
    <property type="project" value="UniProtKB-SubCell"/>
</dbReference>
<keyword evidence="4 12" id="KW-0067">ATP-binding</keyword>
<feature type="compositionally biased region" description="Polar residues" evidence="7">
    <location>
        <begin position="513"/>
        <end position="522"/>
    </location>
</feature>
<evidence type="ECO:0000256" key="7">
    <source>
        <dbReference type="SAM" id="MobiDB-lite"/>
    </source>
</evidence>
<comment type="caution">
    <text evidence="12">The sequence shown here is derived from an EMBL/GenBank/DDBJ whole genome shotgun (WGS) entry which is preliminary data.</text>
</comment>
<dbReference type="CDD" id="cd18567">
    <property type="entry name" value="ABC_6TM_CvaB_RaxB_like"/>
    <property type="match status" value="1"/>
</dbReference>
<feature type="transmembrane region" description="Helical" evidence="8">
    <location>
        <begin position="284"/>
        <end position="309"/>
    </location>
</feature>
<dbReference type="PANTHER" id="PTHR24221:SF606">
    <property type="entry name" value="COLICIN V SECRETION-PROCESSING ATP-BINDING PROTEIN"/>
    <property type="match status" value="1"/>
</dbReference>
<evidence type="ECO:0000259" key="11">
    <source>
        <dbReference type="PROSITE" id="PS50990"/>
    </source>
</evidence>
<dbReference type="Pfam" id="PF00005">
    <property type="entry name" value="ABC_tran"/>
    <property type="match status" value="1"/>
</dbReference>
<accession>A0A6N9TFT1</accession>
<dbReference type="InterPro" id="IPR003439">
    <property type="entry name" value="ABC_transporter-like_ATP-bd"/>
</dbReference>
<dbReference type="PROSITE" id="PS50893">
    <property type="entry name" value="ABC_TRANSPORTER_2"/>
    <property type="match status" value="1"/>
</dbReference>
<dbReference type="RefSeq" id="WP_163106863.1">
    <property type="nucleotide sequence ID" value="NZ_JAAAWO010000008.1"/>
</dbReference>
<evidence type="ECO:0000256" key="8">
    <source>
        <dbReference type="SAM" id="Phobius"/>
    </source>
</evidence>
<feature type="region of interest" description="Disordered" evidence="7">
    <location>
        <begin position="747"/>
        <end position="767"/>
    </location>
</feature>
<keyword evidence="6 8" id="KW-0472">Membrane</keyword>
<feature type="region of interest" description="Disordered" evidence="7">
    <location>
        <begin position="508"/>
        <end position="530"/>
    </location>
</feature>
<evidence type="ECO:0000259" key="10">
    <source>
        <dbReference type="PROSITE" id="PS50929"/>
    </source>
</evidence>
<keyword evidence="5 8" id="KW-1133">Transmembrane helix</keyword>
<proteinExistence type="predicted"/>
<dbReference type="SMART" id="SM00382">
    <property type="entry name" value="AAA"/>
    <property type="match status" value="1"/>
</dbReference>
<protein>
    <submittedName>
        <fullName evidence="12">ATP-binding cassette domain-containing protein</fullName>
    </submittedName>
</protein>
<evidence type="ECO:0000313" key="12">
    <source>
        <dbReference type="EMBL" id="NDW16174.1"/>
    </source>
</evidence>
<dbReference type="InterPro" id="IPR003593">
    <property type="entry name" value="AAA+_ATPase"/>
</dbReference>
<dbReference type="EMBL" id="JAAAWO010000008">
    <property type="protein sequence ID" value="NDW16174.1"/>
    <property type="molecule type" value="Genomic_DNA"/>
</dbReference>
<evidence type="ECO:0000259" key="9">
    <source>
        <dbReference type="PROSITE" id="PS50893"/>
    </source>
</evidence>
<feature type="transmembrane region" description="Helical" evidence="8">
    <location>
        <begin position="411"/>
        <end position="436"/>
    </location>
</feature>
<dbReference type="GO" id="GO:0008233">
    <property type="term" value="F:peptidase activity"/>
    <property type="evidence" value="ECO:0007669"/>
    <property type="project" value="InterPro"/>
</dbReference>
<keyword evidence="3" id="KW-0547">Nucleotide-binding</keyword>
<feature type="domain" description="Peptidase C39" evidence="11">
    <location>
        <begin position="24"/>
        <end position="143"/>
    </location>
</feature>
<gene>
    <name evidence="12" type="ORF">GTQ48_11650</name>
</gene>
<dbReference type="PANTHER" id="PTHR24221">
    <property type="entry name" value="ATP-BINDING CASSETTE SUB-FAMILY B"/>
    <property type="match status" value="1"/>
</dbReference>
<dbReference type="GO" id="GO:0005524">
    <property type="term" value="F:ATP binding"/>
    <property type="evidence" value="ECO:0007669"/>
    <property type="project" value="UniProtKB-KW"/>
</dbReference>
<dbReference type="Pfam" id="PF00664">
    <property type="entry name" value="ABC_membrane"/>
    <property type="match status" value="1"/>
</dbReference>
<dbReference type="Proteomes" id="UP000471381">
    <property type="component" value="Unassembled WGS sequence"/>
</dbReference>
<dbReference type="GO" id="GO:0140359">
    <property type="term" value="F:ABC-type transporter activity"/>
    <property type="evidence" value="ECO:0007669"/>
    <property type="project" value="InterPro"/>
</dbReference>
<feature type="transmembrane region" description="Helical" evidence="8">
    <location>
        <begin position="315"/>
        <end position="335"/>
    </location>
</feature>
<evidence type="ECO:0000256" key="6">
    <source>
        <dbReference type="ARBA" id="ARBA00023136"/>
    </source>
</evidence>
<evidence type="ECO:0000256" key="1">
    <source>
        <dbReference type="ARBA" id="ARBA00004651"/>
    </source>
</evidence>
<dbReference type="InterPro" id="IPR039421">
    <property type="entry name" value="Type_1_exporter"/>
</dbReference>
<keyword evidence="13" id="KW-1185">Reference proteome</keyword>
<dbReference type="SUPFAM" id="SSF90123">
    <property type="entry name" value="ABC transporter transmembrane region"/>
    <property type="match status" value="1"/>
</dbReference>
<dbReference type="GO" id="GO:0006508">
    <property type="term" value="P:proteolysis"/>
    <property type="evidence" value="ECO:0007669"/>
    <property type="project" value="InterPro"/>
</dbReference>
<dbReference type="PROSITE" id="PS00211">
    <property type="entry name" value="ABC_TRANSPORTER_1"/>
    <property type="match status" value="1"/>
</dbReference>
<feature type="transmembrane region" description="Helical" evidence="8">
    <location>
        <begin position="174"/>
        <end position="194"/>
    </location>
</feature>
<keyword evidence="2 8" id="KW-0812">Transmembrane</keyword>
<dbReference type="InterPro" id="IPR011527">
    <property type="entry name" value="ABC1_TM_dom"/>
</dbReference>
<feature type="domain" description="ABC transporter" evidence="9">
    <location>
        <begin position="537"/>
        <end position="765"/>
    </location>
</feature>
<dbReference type="PROSITE" id="PS50929">
    <property type="entry name" value="ABC_TM1F"/>
    <property type="match status" value="1"/>
</dbReference>
<sequence length="767" mass="84116">MFAQASTPLNISFFPKTRVPLILQSEAAECGLACMNMIAQFYGDKRDLNHLRQTMSVSMRGCTLLDVMSIGQHVGLQCRALKIEIDHLRQLTCPAILHWEMKHFVVLTRVDNNRVTINDPAQGERTLTLSEASKSMTGIALEVSPTDSFTPVSTAPTLTLKDFFVNAIGFKRNLVTLIALSILLQLFVLASPYYMQTVVDDVLIYSNDALLNALALGFALLLLIEIFTYVLRKLLVLSVSMRLQLQLSASVFKHLLSLPLDYFAKRHVGDVVSRFSSLGQIREFLTTGVVTALLDGLLAVITLVVMAVYSIQLTALVVGVMALYVACRLAVLSFMKRLTTERIGLAATEQSHFIESMRGILPIRVYNQEVQRHSHWQNKLVATLNKDISLGKLNIGNDAVNKAMFGLENLAVIYAGALLVIDSTMSIGMLLAFIAYKVRFTSAVDGVINSIIEFKMLSVHFTRLGDIVLTKPATHSLKASAGLYPQSHQPQKREALDNSKASGIKASGIETAQAETPRSASITLNSPTNTTSNSTALLAKNLSFRYSEASEPVFKHINLAVHHGDIIAITGDSGSGKSTLIKCLMGLYAPSEGNVSHQQHNMQHARCKIASVLQEDTLLNGSIADNISCFSETACLEQIIHAAQLACIHEEIASMPMQYHSLVGDMGSSLSGGQKQRLLLARALYQCPDILFLDEASSHLDMANEESINRHLSALNITRIMVAHRPQSIAIADTVYRLTHTSLQLLPPSTEETKPIETPMENTDENT</sequence>
<evidence type="ECO:0000256" key="4">
    <source>
        <dbReference type="ARBA" id="ARBA00022840"/>
    </source>
</evidence>
<evidence type="ECO:0000256" key="5">
    <source>
        <dbReference type="ARBA" id="ARBA00022989"/>
    </source>
</evidence>
<dbReference type="Gene3D" id="3.90.70.10">
    <property type="entry name" value="Cysteine proteinases"/>
    <property type="match status" value="1"/>
</dbReference>
<feature type="transmembrane region" description="Helical" evidence="8">
    <location>
        <begin position="209"/>
        <end position="231"/>
    </location>
</feature>
<dbReference type="GO" id="GO:0034040">
    <property type="term" value="F:ATPase-coupled lipid transmembrane transporter activity"/>
    <property type="evidence" value="ECO:0007669"/>
    <property type="project" value="TreeGrafter"/>
</dbReference>
<feature type="domain" description="ABC transmembrane type-1" evidence="10">
    <location>
        <begin position="175"/>
        <end position="456"/>
    </location>
</feature>
<dbReference type="InterPro" id="IPR005074">
    <property type="entry name" value="Peptidase_C39"/>
</dbReference>
<dbReference type="AlphaFoldDB" id="A0A6N9TFT1"/>
<dbReference type="CDD" id="cd03228">
    <property type="entry name" value="ABCC_MRP_Like"/>
    <property type="match status" value="1"/>
</dbReference>
<organism evidence="12 13">
    <name type="scientific">Alteromonas genovensis</name>
    <dbReference type="NCBI Taxonomy" id="471225"/>
    <lineage>
        <taxon>Bacteria</taxon>
        <taxon>Pseudomonadati</taxon>
        <taxon>Pseudomonadota</taxon>
        <taxon>Gammaproteobacteria</taxon>
        <taxon>Alteromonadales</taxon>
        <taxon>Alteromonadaceae</taxon>
        <taxon>Alteromonas/Salinimonas group</taxon>
        <taxon>Alteromonas</taxon>
    </lineage>
</organism>
<dbReference type="Pfam" id="PF03412">
    <property type="entry name" value="Peptidase_C39"/>
    <property type="match status" value="1"/>
</dbReference>
<reference evidence="12 13" key="1">
    <citation type="submission" date="2020-01" db="EMBL/GenBank/DDBJ databases">
        <title>Genomes of bacteria type strains.</title>
        <authorList>
            <person name="Chen J."/>
            <person name="Zhu S."/>
            <person name="Yang J."/>
        </authorList>
    </citation>
    <scope>NUCLEOTIDE SEQUENCE [LARGE SCALE GENOMIC DNA]</scope>
    <source>
        <strain evidence="12 13">LMG 24078</strain>
    </source>
</reference>
<dbReference type="GO" id="GO:0016887">
    <property type="term" value="F:ATP hydrolysis activity"/>
    <property type="evidence" value="ECO:0007669"/>
    <property type="project" value="InterPro"/>
</dbReference>
<dbReference type="SUPFAM" id="SSF52540">
    <property type="entry name" value="P-loop containing nucleoside triphosphate hydrolases"/>
    <property type="match status" value="1"/>
</dbReference>
<dbReference type="PROSITE" id="PS50990">
    <property type="entry name" value="PEPTIDASE_C39"/>
    <property type="match status" value="1"/>
</dbReference>
<name>A0A6N9TFT1_9ALTE</name>
<dbReference type="InterPro" id="IPR017871">
    <property type="entry name" value="ABC_transporter-like_CS"/>
</dbReference>